<evidence type="ECO:0000259" key="5">
    <source>
        <dbReference type="Pfam" id="PF02055"/>
    </source>
</evidence>
<keyword evidence="8" id="KW-1185">Reference proteome</keyword>
<protein>
    <submittedName>
        <fullName evidence="7">Glucosylceramidase</fullName>
    </submittedName>
</protein>
<evidence type="ECO:0000313" key="8">
    <source>
        <dbReference type="Proteomes" id="UP000246744"/>
    </source>
</evidence>
<dbReference type="Proteomes" id="UP000246744">
    <property type="component" value="Unassembled WGS sequence"/>
</dbReference>
<dbReference type="InterPro" id="IPR017853">
    <property type="entry name" value="GH"/>
</dbReference>
<evidence type="ECO:0000259" key="6">
    <source>
        <dbReference type="Pfam" id="PF17189"/>
    </source>
</evidence>
<dbReference type="GO" id="GO:0006680">
    <property type="term" value="P:glucosylceramide catabolic process"/>
    <property type="evidence" value="ECO:0007669"/>
    <property type="project" value="TreeGrafter"/>
</dbReference>
<keyword evidence="2" id="KW-0732">Signal</keyword>
<dbReference type="Pfam" id="PF17189">
    <property type="entry name" value="Glyco_hydro_30C"/>
    <property type="match status" value="1"/>
</dbReference>
<dbReference type="EMBL" id="QGTS01000007">
    <property type="protein sequence ID" value="PWW08106.1"/>
    <property type="molecule type" value="Genomic_DNA"/>
</dbReference>
<dbReference type="InterPro" id="IPR033452">
    <property type="entry name" value="GH30_C"/>
</dbReference>
<keyword evidence="3 4" id="KW-0378">Hydrolase</keyword>
<dbReference type="InterPro" id="IPR001139">
    <property type="entry name" value="Glyco_hydro_30"/>
</dbReference>
<dbReference type="RefSeq" id="WP_245930064.1">
    <property type="nucleotide sequence ID" value="NZ_QGTS01000007.1"/>
</dbReference>
<comment type="caution">
    <text evidence="7">The sequence shown here is derived from an EMBL/GenBank/DDBJ whole genome shotgun (WGS) entry which is preliminary data.</text>
</comment>
<evidence type="ECO:0000256" key="4">
    <source>
        <dbReference type="RuleBase" id="RU361188"/>
    </source>
</evidence>
<feature type="domain" description="Glycosyl hydrolase family 30 TIM-barrel" evidence="5">
    <location>
        <begin position="38"/>
        <end position="371"/>
    </location>
</feature>
<evidence type="ECO:0000256" key="3">
    <source>
        <dbReference type="ARBA" id="ARBA00022801"/>
    </source>
</evidence>
<dbReference type="Gene3D" id="3.20.20.80">
    <property type="entry name" value="Glycosidases"/>
    <property type="match status" value="1"/>
</dbReference>
<dbReference type="GO" id="GO:0016020">
    <property type="term" value="C:membrane"/>
    <property type="evidence" value="ECO:0007669"/>
    <property type="project" value="GOC"/>
</dbReference>
<accession>A0A317PYD9</accession>
<proteinExistence type="inferred from homology"/>
<dbReference type="PRINTS" id="PR00843">
    <property type="entry name" value="GLHYDRLASE30"/>
</dbReference>
<dbReference type="PANTHER" id="PTHR11069:SF23">
    <property type="entry name" value="LYSOSOMAL ACID GLUCOSYLCERAMIDASE"/>
    <property type="match status" value="1"/>
</dbReference>
<dbReference type="Pfam" id="PF02055">
    <property type="entry name" value="Glyco_hydro_30"/>
    <property type="match status" value="1"/>
</dbReference>
<dbReference type="AlphaFoldDB" id="A0A317PYD9"/>
<keyword evidence="4" id="KW-0326">Glycosidase</keyword>
<feature type="domain" description="Glycosyl hydrolase family 30 beta sandwich" evidence="6">
    <location>
        <begin position="388"/>
        <end position="434"/>
    </location>
</feature>
<evidence type="ECO:0000313" key="7">
    <source>
        <dbReference type="EMBL" id="PWW08106.1"/>
    </source>
</evidence>
<sequence length="438" mass="49455">MINLYSSSDKYVWQNLPYAEDSTEAPGLILSEARERSIDGFGGCFNELGMKALNTLEEPQRAALLDDLFSPTGECQLTLGRVPVGASDYALSWYSLNEHEDDYAMEHFSIARDKRYLLPYVKEALKRQPGMKLFASPWSPPTWLKTHQAYNFGRLRGDSKTQAAYALYFQKFVEAWRSEGATIHQVHIQNEVAADQKFPSCVWDGEQLRVFIRDYLGPQFAANQIPCEIWLGTINAPAFMQEPGEDYDDYAGWVLRDPKAAQFIKGVGYQWAGKNALQRTVMSYPSLRYYQTENECGDGENTWQYAHYVFGLFRHYLINGANGYFYWNMVLESGGESTWGWRQNCMISIDPAQKKVTYNPEYHVMRHFSGLIKPGARHVPLSGALSGNAVAFANPDGSIVVNISNPYPQETRLSLAACGRQLTTWLPGNSITSVVVGN</sequence>
<comment type="similarity">
    <text evidence="1 4">Belongs to the glycosyl hydrolase 30 family.</text>
</comment>
<evidence type="ECO:0000256" key="2">
    <source>
        <dbReference type="ARBA" id="ARBA00022729"/>
    </source>
</evidence>
<dbReference type="SUPFAM" id="SSF51445">
    <property type="entry name" value="(Trans)glycosidases"/>
    <property type="match status" value="1"/>
</dbReference>
<reference evidence="7 8" key="1">
    <citation type="submission" date="2018-05" db="EMBL/GenBank/DDBJ databases">
        <title>Genomic Encyclopedia of Type Strains, Phase IV (KMG-IV): sequencing the most valuable type-strain genomes for metagenomic binning, comparative biology and taxonomic classification.</title>
        <authorList>
            <person name="Goeker M."/>
        </authorList>
    </citation>
    <scope>NUCLEOTIDE SEQUENCE [LARGE SCALE GENOMIC DNA]</scope>
    <source>
        <strain evidence="7 8">DSM 19579</strain>
    </source>
</reference>
<organism evidence="7 8">
    <name type="scientific">Mangrovibacter plantisponsor</name>
    <dbReference type="NCBI Taxonomy" id="451513"/>
    <lineage>
        <taxon>Bacteria</taxon>
        <taxon>Pseudomonadati</taxon>
        <taxon>Pseudomonadota</taxon>
        <taxon>Gammaproteobacteria</taxon>
        <taxon>Enterobacterales</taxon>
        <taxon>Enterobacteriaceae</taxon>
        <taxon>Mangrovibacter</taxon>
    </lineage>
</organism>
<dbReference type="InterPro" id="IPR033453">
    <property type="entry name" value="Glyco_hydro_30_TIM-barrel"/>
</dbReference>
<dbReference type="PANTHER" id="PTHR11069">
    <property type="entry name" value="GLUCOSYLCERAMIDASE"/>
    <property type="match status" value="1"/>
</dbReference>
<evidence type="ECO:0000256" key="1">
    <source>
        <dbReference type="ARBA" id="ARBA00005382"/>
    </source>
</evidence>
<name>A0A317PYD9_9ENTR</name>
<gene>
    <name evidence="7" type="ORF">DES37_107149</name>
</gene>
<dbReference type="GO" id="GO:0004348">
    <property type="term" value="F:glucosylceramidase activity"/>
    <property type="evidence" value="ECO:0007669"/>
    <property type="project" value="InterPro"/>
</dbReference>